<evidence type="ECO:0000256" key="2">
    <source>
        <dbReference type="SAM" id="Phobius"/>
    </source>
</evidence>
<comment type="caution">
    <text evidence="3">The sequence shown here is derived from an EMBL/GenBank/DDBJ whole genome shotgun (WGS) entry which is preliminary data.</text>
</comment>
<feature type="compositionally biased region" description="Basic and acidic residues" evidence="1">
    <location>
        <begin position="434"/>
        <end position="444"/>
    </location>
</feature>
<keyword evidence="2" id="KW-0472">Membrane</keyword>
<feature type="compositionally biased region" description="Basic and acidic residues" evidence="1">
    <location>
        <begin position="371"/>
        <end position="385"/>
    </location>
</feature>
<organism evidence="3 4">
    <name type="scientific">Holothuria leucospilota</name>
    <name type="common">Black long sea cucumber</name>
    <name type="synonym">Mertensiothuria leucospilota</name>
    <dbReference type="NCBI Taxonomy" id="206669"/>
    <lineage>
        <taxon>Eukaryota</taxon>
        <taxon>Metazoa</taxon>
        <taxon>Echinodermata</taxon>
        <taxon>Eleutherozoa</taxon>
        <taxon>Echinozoa</taxon>
        <taxon>Holothuroidea</taxon>
        <taxon>Aspidochirotacea</taxon>
        <taxon>Aspidochirotida</taxon>
        <taxon>Holothuriidae</taxon>
        <taxon>Holothuria</taxon>
    </lineage>
</organism>
<keyword evidence="4" id="KW-1185">Reference proteome</keyword>
<dbReference type="AlphaFoldDB" id="A0A9Q1C2F6"/>
<evidence type="ECO:0000313" key="3">
    <source>
        <dbReference type="EMBL" id="KAJ8036939.1"/>
    </source>
</evidence>
<keyword evidence="2" id="KW-1133">Transmembrane helix</keyword>
<keyword evidence="2" id="KW-0812">Transmembrane</keyword>
<protein>
    <submittedName>
        <fullName evidence="3">Uncharacterized protein</fullName>
    </submittedName>
</protein>
<evidence type="ECO:0000313" key="4">
    <source>
        <dbReference type="Proteomes" id="UP001152320"/>
    </source>
</evidence>
<dbReference type="EMBL" id="JAIZAY010000008">
    <property type="protein sequence ID" value="KAJ8036939.1"/>
    <property type="molecule type" value="Genomic_DNA"/>
</dbReference>
<feature type="region of interest" description="Disordered" evidence="1">
    <location>
        <begin position="426"/>
        <end position="445"/>
    </location>
</feature>
<sequence>MAAGWITFFVFSGFPVLLVTWLVASLRNPPSVEDIIMLNNDNGLLAFGRDNLVADFMQDAFNLPPLADEDDTNVDGTNTALVRQDTNRRSSSHISLTPSDIRLAMSIAYQDAARMFLQPSVSDPGINFDVETARFNSFRGAHPVIRCMSDCEVMYLGQRSVETPCDLLTNTTNLEYYRPPPRRFFSDPCINSFNAIDQYHYIDDDDIIVRIGSSYDLMSVAHRETKNRVEGPPTGKLATVLKHSREVPSEREGTDLDEAYEIHMAQTGGALEVSEEEHKLDEGLRQALKNLIADVDKEYGNNTTPVKEESSERDEGTDLDEAYKIQMAQNGGAQDAQLPEEEYKLDEGVRQALKNLIADVDKEYGNNTTPAKDKPSGRDEGTDLEKTYKIQRTQNGGAVEVADEDYELNGGVRQALKNLITDVDKEYGNNTTPVKEEPSGRDEGTDLDEAYKIQMAQNGGALDARLPEEEYKLDEGVRQALKNLIAEVDKEDVNNTTPVKEEPSGRDEVTNLEEAFKIDMAKNGGVVGVAQEDKDFQQALKDFLTDTDEIFDINRTPRRRVTNFLWQCQEVMFDVLRIYMDNRFY</sequence>
<reference evidence="3" key="1">
    <citation type="submission" date="2021-10" db="EMBL/GenBank/DDBJ databases">
        <title>Tropical sea cucumber genome reveals ecological adaptation and Cuvierian tubules defense mechanism.</title>
        <authorList>
            <person name="Chen T."/>
        </authorList>
    </citation>
    <scope>NUCLEOTIDE SEQUENCE</scope>
    <source>
        <strain evidence="3">Nanhai2018</strain>
        <tissue evidence="3">Muscle</tissue>
    </source>
</reference>
<dbReference type="Proteomes" id="UP001152320">
    <property type="component" value="Chromosome 8"/>
</dbReference>
<evidence type="ECO:0000256" key="1">
    <source>
        <dbReference type="SAM" id="MobiDB-lite"/>
    </source>
</evidence>
<feature type="region of interest" description="Disordered" evidence="1">
    <location>
        <begin position="361"/>
        <end position="385"/>
    </location>
</feature>
<accession>A0A9Q1C2F6</accession>
<feature type="transmembrane region" description="Helical" evidence="2">
    <location>
        <begin position="6"/>
        <end position="24"/>
    </location>
</feature>
<gene>
    <name evidence="3" type="ORF">HOLleu_17611</name>
</gene>
<name>A0A9Q1C2F6_HOLLE</name>
<proteinExistence type="predicted"/>